<comment type="caution">
    <text evidence="8">The sequence shown here is derived from an EMBL/GenBank/DDBJ whole genome shotgun (WGS) entry which is preliminary data.</text>
</comment>
<evidence type="ECO:0000313" key="9">
    <source>
        <dbReference type="Proteomes" id="UP000255355"/>
    </source>
</evidence>
<comment type="subcellular location">
    <subcellularLocation>
        <location evidence="1">Cell membrane</location>
        <topology evidence="1">Multi-pass membrane protein</topology>
    </subcellularLocation>
</comment>
<feature type="transmembrane region" description="Helical" evidence="7">
    <location>
        <begin position="194"/>
        <end position="220"/>
    </location>
</feature>
<reference evidence="8 9" key="1">
    <citation type="submission" date="2018-07" db="EMBL/GenBank/DDBJ databases">
        <title>Genomic Encyclopedia of Type Strains, Phase IV (KMG-IV): sequencing the most valuable type-strain genomes for metagenomic binning, comparative biology and taxonomic classification.</title>
        <authorList>
            <person name="Goeker M."/>
        </authorList>
    </citation>
    <scope>NUCLEOTIDE SEQUENCE [LARGE SCALE GENOMIC DNA]</scope>
    <source>
        <strain evidence="8 9">DSM 44952</strain>
    </source>
</reference>
<dbReference type="EMBL" id="QQAZ01000008">
    <property type="protein sequence ID" value="RDI48191.1"/>
    <property type="molecule type" value="Genomic_DNA"/>
</dbReference>
<name>A0A370GXB1_9NOCA</name>
<organism evidence="8 9">
    <name type="scientific">Nocardia mexicana</name>
    <dbReference type="NCBI Taxonomy" id="279262"/>
    <lineage>
        <taxon>Bacteria</taxon>
        <taxon>Bacillati</taxon>
        <taxon>Actinomycetota</taxon>
        <taxon>Actinomycetes</taxon>
        <taxon>Mycobacteriales</taxon>
        <taxon>Nocardiaceae</taxon>
        <taxon>Nocardia</taxon>
    </lineage>
</organism>
<dbReference type="InterPro" id="IPR022791">
    <property type="entry name" value="L-PG_synthase/AglD"/>
</dbReference>
<gene>
    <name evidence="8" type="ORF">DFR68_10819</name>
</gene>
<dbReference type="STRING" id="1210089.GCA_001613165_05844"/>
<proteinExistence type="predicted"/>
<feature type="transmembrane region" description="Helical" evidence="7">
    <location>
        <begin position="778"/>
        <end position="800"/>
    </location>
</feature>
<feature type="transmembrane region" description="Helical" evidence="7">
    <location>
        <begin position="240"/>
        <end position="256"/>
    </location>
</feature>
<feature type="transmembrane region" description="Helical" evidence="7">
    <location>
        <begin position="806"/>
        <end position="825"/>
    </location>
</feature>
<evidence type="ECO:0000256" key="3">
    <source>
        <dbReference type="ARBA" id="ARBA00022692"/>
    </source>
</evidence>
<feature type="transmembrane region" description="Helical" evidence="7">
    <location>
        <begin position="120"/>
        <end position="139"/>
    </location>
</feature>
<evidence type="ECO:0000256" key="5">
    <source>
        <dbReference type="ARBA" id="ARBA00023136"/>
    </source>
</evidence>
<protein>
    <submittedName>
        <fullName evidence="8">Uncharacterized membrane protein YbhN (UPF0104 family)</fullName>
    </submittedName>
</protein>
<accession>A0A370GXB1</accession>
<keyword evidence="5 7" id="KW-0472">Membrane</keyword>
<keyword evidence="3 7" id="KW-0812">Transmembrane</keyword>
<evidence type="ECO:0000256" key="1">
    <source>
        <dbReference type="ARBA" id="ARBA00004651"/>
    </source>
</evidence>
<dbReference type="GO" id="GO:0005886">
    <property type="term" value="C:plasma membrane"/>
    <property type="evidence" value="ECO:0007669"/>
    <property type="project" value="UniProtKB-SubCell"/>
</dbReference>
<dbReference type="PANTHER" id="PTHR39087:SF2">
    <property type="entry name" value="UPF0104 MEMBRANE PROTEIN MJ1595"/>
    <property type="match status" value="1"/>
</dbReference>
<feature type="transmembrane region" description="Helical" evidence="7">
    <location>
        <begin position="165"/>
        <end position="187"/>
    </location>
</feature>
<feature type="transmembrane region" description="Helical" evidence="7">
    <location>
        <begin position="832"/>
        <end position="852"/>
    </location>
</feature>
<keyword evidence="9" id="KW-1185">Reference proteome</keyword>
<dbReference type="AlphaFoldDB" id="A0A370GXB1"/>
<keyword evidence="2" id="KW-1003">Cell membrane</keyword>
<feature type="transmembrane region" description="Helical" evidence="7">
    <location>
        <begin position="288"/>
        <end position="309"/>
    </location>
</feature>
<feature type="transmembrane region" description="Helical" evidence="7">
    <location>
        <begin position="728"/>
        <end position="749"/>
    </location>
</feature>
<feature type="transmembrane region" description="Helical" evidence="7">
    <location>
        <begin position="583"/>
        <end position="600"/>
    </location>
</feature>
<dbReference type="Pfam" id="PF03706">
    <property type="entry name" value="LPG_synthase_TM"/>
    <property type="match status" value="1"/>
</dbReference>
<sequence length="885" mass="95258">MSPRGAGNRRSRDRGRRDSAVVGHGDPGSHPAGPSLVDGQDAEAGRLPPDNRTQSAAARWQRRVATGRLAALLHTHTRADPGTDAAPSIRKIRYDMRVDGREIPVSGSLLQPRIRRTSDIIRVVLSALLVALVVAGSLITRSRWEALERSVSDIVGILTPDQSNLVYLCYGIVIVALPFAILVRLIFRWQWTLLFGYLTAGLIAVVLLSITGTGLSAPQWHLAVPKQLNTFLSQFLDDPRWIAMLTAMLTVASPWLPASWRRWWWALLLAFVPLHLFVSLVVPSRAMFGLAVGWCVGAVIVLLVGTPALEVPLDAAVRVLAKRGYTVTGFTVLRPAGPGPLLLSADTGPSHRLTVELYGQNQRSWGMLRQLRRWATFRSSERAPAFASLRRAVEHRALMGIAIGDVGLASNKPLTVAALERGWTLYAHTVPRGTALSASDSEVVLTNVWHALQNMHRAQISHGDLRAEEIRVVEGRVLFGGFMSAEFGSYEPRFSSDTAQLLLSTSALFGVEPVVRTAIHVCGEQAVLNASRRLTKSALPAPVRKSVPDSGNLMKKVRAEVQQQTGEDRIEAARITRYSRGQIIQLVLLIGLVYVAYPYISQVPTFVTELRTANWWWALLGLAVSMGTYLGAAMALWGCTSESVNFPRLLLAQVANTFAATTTPAGVGGLALNVRFLQQNGLGTVRATAAVALQQSVQVITHVVLLLFFSVAAGVSANLAHFVPDATVLYLVAGALLGLLGATMFVPTVRRWLRTEVRPQLAEVVHELRDLAHSPSRLAMIVGGCAAITLGMAGALWASIEAFGGSATFVTVTVVTMIGGTLASAAPTPGGVGAVEAALIGGLAAFGVPASIGVPAVLLYRVLTCWLPVFCGWPIMRWLTSNNMV</sequence>
<evidence type="ECO:0000256" key="6">
    <source>
        <dbReference type="SAM" id="MobiDB-lite"/>
    </source>
</evidence>
<evidence type="ECO:0000256" key="4">
    <source>
        <dbReference type="ARBA" id="ARBA00022989"/>
    </source>
</evidence>
<evidence type="ECO:0000256" key="2">
    <source>
        <dbReference type="ARBA" id="ARBA00022475"/>
    </source>
</evidence>
<feature type="transmembrane region" description="Helical" evidence="7">
    <location>
        <begin position="263"/>
        <end position="282"/>
    </location>
</feature>
<feature type="transmembrane region" description="Helical" evidence="7">
    <location>
        <begin position="615"/>
        <end position="639"/>
    </location>
</feature>
<evidence type="ECO:0000313" key="8">
    <source>
        <dbReference type="EMBL" id="RDI48191.1"/>
    </source>
</evidence>
<feature type="region of interest" description="Disordered" evidence="6">
    <location>
        <begin position="1"/>
        <end position="59"/>
    </location>
</feature>
<feature type="transmembrane region" description="Helical" evidence="7">
    <location>
        <begin position="703"/>
        <end position="722"/>
    </location>
</feature>
<dbReference type="PANTHER" id="PTHR39087">
    <property type="entry name" value="UPF0104 MEMBRANE PROTEIN MJ1595"/>
    <property type="match status" value="1"/>
</dbReference>
<dbReference type="Proteomes" id="UP000255355">
    <property type="component" value="Unassembled WGS sequence"/>
</dbReference>
<evidence type="ECO:0000256" key="7">
    <source>
        <dbReference type="SAM" id="Phobius"/>
    </source>
</evidence>
<keyword evidence="4 7" id="KW-1133">Transmembrane helix</keyword>